<proteinExistence type="predicted"/>
<evidence type="ECO:0000259" key="1">
    <source>
        <dbReference type="Pfam" id="PF05368"/>
    </source>
</evidence>
<evidence type="ECO:0000313" key="2">
    <source>
        <dbReference type="EMBL" id="PAY22928.1"/>
    </source>
</evidence>
<gene>
    <name evidence="2" type="ORF">CEY15_11455</name>
</gene>
<feature type="domain" description="NmrA-like" evidence="1">
    <location>
        <begin position="4"/>
        <end position="250"/>
    </location>
</feature>
<dbReference type="AlphaFoldDB" id="A0A2A2WP04"/>
<dbReference type="PANTHER" id="PTHR47129">
    <property type="entry name" value="QUINONE OXIDOREDUCTASE 2"/>
    <property type="match status" value="1"/>
</dbReference>
<comment type="caution">
    <text evidence="2">The sequence shown here is derived from an EMBL/GenBank/DDBJ whole genome shotgun (WGS) entry which is preliminary data.</text>
</comment>
<dbReference type="PANTHER" id="PTHR47129:SF1">
    <property type="entry name" value="NMRA-LIKE DOMAIN-CONTAINING PROTEIN"/>
    <property type="match status" value="1"/>
</dbReference>
<evidence type="ECO:0000313" key="3">
    <source>
        <dbReference type="Proteomes" id="UP000218810"/>
    </source>
</evidence>
<dbReference type="SUPFAM" id="SSF51735">
    <property type="entry name" value="NAD(P)-binding Rossmann-fold domains"/>
    <property type="match status" value="1"/>
</dbReference>
<dbReference type="EMBL" id="NTGA01000019">
    <property type="protein sequence ID" value="PAY22928.1"/>
    <property type="molecule type" value="Genomic_DNA"/>
</dbReference>
<dbReference type="Pfam" id="PF05368">
    <property type="entry name" value="NmrA"/>
    <property type="match status" value="1"/>
</dbReference>
<dbReference type="Gene3D" id="3.90.25.10">
    <property type="entry name" value="UDP-galactose 4-epimerase, domain 1"/>
    <property type="match status" value="1"/>
</dbReference>
<dbReference type="InterPro" id="IPR036291">
    <property type="entry name" value="NAD(P)-bd_dom_sf"/>
</dbReference>
<dbReference type="OrthoDB" id="5510591at2"/>
<dbReference type="Proteomes" id="UP000218810">
    <property type="component" value="Unassembled WGS sequence"/>
</dbReference>
<reference evidence="3" key="1">
    <citation type="submission" date="2017-09" db="EMBL/GenBank/DDBJ databases">
        <authorList>
            <person name="Zhang Y."/>
            <person name="Huang X."/>
            <person name="Liu J."/>
            <person name="Lu L."/>
            <person name="Peng K."/>
        </authorList>
    </citation>
    <scope>NUCLEOTIDE SEQUENCE [LARGE SCALE GENOMIC DNA]</scope>
    <source>
        <strain evidence="3">S-XJ-1</strain>
    </source>
</reference>
<dbReference type="InterPro" id="IPR008030">
    <property type="entry name" value="NmrA-like"/>
</dbReference>
<accession>A0A2A2WP04</accession>
<dbReference type="InterPro" id="IPR052718">
    <property type="entry name" value="NmrA-type_oxidoreductase"/>
</dbReference>
<dbReference type="Gene3D" id="3.40.50.720">
    <property type="entry name" value="NAD(P)-binding Rossmann-like Domain"/>
    <property type="match status" value="1"/>
</dbReference>
<organism evidence="2 3">
    <name type="scientific">Dietzia natronolimnaea</name>
    <dbReference type="NCBI Taxonomy" id="161920"/>
    <lineage>
        <taxon>Bacteria</taxon>
        <taxon>Bacillati</taxon>
        <taxon>Actinomycetota</taxon>
        <taxon>Actinomycetes</taxon>
        <taxon>Mycobacteriales</taxon>
        <taxon>Dietziaceae</taxon>
        <taxon>Dietzia</taxon>
    </lineage>
</organism>
<sequence length="284" mass="29428">MTYLVTGAAGKLGAHVVDALLDRGVAPGDIVATARDTDRLSAVAARGVGARRLDYDDATSVDAALEGVDRVLLVSSSMVGKRVAQHRTVIESAARHGVELLAYTSILRADSSSLSLATEHLQTEHILAEAGVPHVLLRNGWYLENYTDQARTQVAQGVFGAAGSGRISAAARADYAEAAAVALLADDSAGTVHELAGDSAFTMADYATALSEQAGRDVAYTDLTRDEYAAVLVSAGVPAPFAETLADTDRGVAAGELYDDSRTLSTLIGRPTTTLVEAVEAALA</sequence>
<protein>
    <submittedName>
        <fullName evidence="2">NAD(P)-dependent oxidoreductase</fullName>
    </submittedName>
</protein>
<keyword evidence="3" id="KW-1185">Reference proteome</keyword>
<dbReference type="RefSeq" id="WP_095718555.1">
    <property type="nucleotide sequence ID" value="NZ_NTGA01000019.1"/>
</dbReference>
<name>A0A2A2WP04_9ACTN</name>